<protein>
    <submittedName>
        <fullName evidence="1">7561_t:CDS:1</fullName>
    </submittedName>
</protein>
<dbReference type="Proteomes" id="UP000789572">
    <property type="component" value="Unassembled WGS sequence"/>
</dbReference>
<dbReference type="AlphaFoldDB" id="A0A9N9FAF4"/>
<gene>
    <name evidence="1" type="ORF">POCULU_LOCUS3503</name>
</gene>
<accession>A0A9N9FAF4</accession>
<comment type="caution">
    <text evidence="1">The sequence shown here is derived from an EMBL/GenBank/DDBJ whole genome shotgun (WGS) entry which is preliminary data.</text>
</comment>
<reference evidence="1" key="1">
    <citation type="submission" date="2021-06" db="EMBL/GenBank/DDBJ databases">
        <authorList>
            <person name="Kallberg Y."/>
            <person name="Tangrot J."/>
            <person name="Rosling A."/>
        </authorList>
    </citation>
    <scope>NUCLEOTIDE SEQUENCE</scope>
    <source>
        <strain evidence="1">IA702</strain>
    </source>
</reference>
<evidence type="ECO:0000313" key="1">
    <source>
        <dbReference type="EMBL" id="CAG8519651.1"/>
    </source>
</evidence>
<dbReference type="EMBL" id="CAJVPJ010000391">
    <property type="protein sequence ID" value="CAG8519651.1"/>
    <property type="molecule type" value="Genomic_DNA"/>
</dbReference>
<organism evidence="1 2">
    <name type="scientific">Paraglomus occultum</name>
    <dbReference type="NCBI Taxonomy" id="144539"/>
    <lineage>
        <taxon>Eukaryota</taxon>
        <taxon>Fungi</taxon>
        <taxon>Fungi incertae sedis</taxon>
        <taxon>Mucoromycota</taxon>
        <taxon>Glomeromycotina</taxon>
        <taxon>Glomeromycetes</taxon>
        <taxon>Paraglomerales</taxon>
        <taxon>Paraglomeraceae</taxon>
        <taxon>Paraglomus</taxon>
    </lineage>
</organism>
<keyword evidence="2" id="KW-1185">Reference proteome</keyword>
<evidence type="ECO:0000313" key="2">
    <source>
        <dbReference type="Proteomes" id="UP000789572"/>
    </source>
</evidence>
<sequence>MKCRDGCGQLYQKTVEAWGNIDLPAAIEAALHWSWKKQLKSIRVVSEDCAAVISDRRSAISGEHISTVVRNKYVRGSAEQMWSSIGLAVHAIRSQFSAMDALVIIKRYFTLYQYAADKEERPHNNLQSPSVKQYGDVD</sequence>
<name>A0A9N9FAF4_9GLOM</name>
<proteinExistence type="predicted"/>